<accession>A0A846ZNC0</accession>
<evidence type="ECO:0000313" key="7">
    <source>
        <dbReference type="EMBL" id="NKZ39734.1"/>
    </source>
</evidence>
<name>A0A846ZNC0_9GAMM</name>
<feature type="domain" description="Thioredoxin" evidence="6">
    <location>
        <begin position="23"/>
        <end position="160"/>
    </location>
</feature>
<dbReference type="PROSITE" id="PS51352">
    <property type="entry name" value="THIOREDOXIN_2"/>
    <property type="match status" value="1"/>
</dbReference>
<dbReference type="GO" id="GO:0017004">
    <property type="term" value="P:cytochrome complex assembly"/>
    <property type="evidence" value="ECO:0007669"/>
    <property type="project" value="UniProtKB-KW"/>
</dbReference>
<dbReference type="PANTHER" id="PTHR42852">
    <property type="entry name" value="THIOL:DISULFIDE INTERCHANGE PROTEIN DSBE"/>
    <property type="match status" value="1"/>
</dbReference>
<dbReference type="AlphaFoldDB" id="A0A846ZNC0"/>
<dbReference type="InterPro" id="IPR013740">
    <property type="entry name" value="Redoxin"/>
</dbReference>
<keyword evidence="4" id="KW-0676">Redox-active center</keyword>
<dbReference type="SUPFAM" id="SSF52833">
    <property type="entry name" value="Thioredoxin-like"/>
    <property type="match status" value="1"/>
</dbReference>
<feature type="chain" id="PRO_5032873966" evidence="5">
    <location>
        <begin position="24"/>
        <end position="160"/>
    </location>
</feature>
<evidence type="ECO:0000256" key="5">
    <source>
        <dbReference type="SAM" id="SignalP"/>
    </source>
</evidence>
<evidence type="ECO:0000313" key="8">
    <source>
        <dbReference type="Proteomes" id="UP000541636"/>
    </source>
</evidence>
<reference evidence="7 8" key="1">
    <citation type="journal article" date="2017" name="Int. J. Syst. Evol. Microbiol.">
        <title>Oleiagrimonas citrea sp. nov., a marine bacterium isolated from tidal flat sediment and emended description of the genus Oleiagrimonas Fang et al. 2015 and Oleiagrimonas soli.</title>
        <authorList>
            <person name="Yang S.H."/>
            <person name="Seo H.S."/>
            <person name="Seong C.N."/>
            <person name="Kwon K.K."/>
        </authorList>
    </citation>
    <scope>NUCLEOTIDE SEQUENCE [LARGE SCALE GENOMIC DNA]</scope>
    <source>
        <strain evidence="7 8">MEBiC09124</strain>
    </source>
</reference>
<dbReference type="GO" id="GO:0016491">
    <property type="term" value="F:oxidoreductase activity"/>
    <property type="evidence" value="ECO:0007669"/>
    <property type="project" value="InterPro"/>
</dbReference>
<dbReference type="InterPro" id="IPR050553">
    <property type="entry name" value="Thioredoxin_ResA/DsbE_sf"/>
</dbReference>
<organism evidence="7 8">
    <name type="scientific">Oleiagrimonas citrea</name>
    <dbReference type="NCBI Taxonomy" id="1665687"/>
    <lineage>
        <taxon>Bacteria</taxon>
        <taxon>Pseudomonadati</taxon>
        <taxon>Pseudomonadota</taxon>
        <taxon>Gammaproteobacteria</taxon>
        <taxon>Lysobacterales</taxon>
        <taxon>Rhodanobacteraceae</taxon>
        <taxon>Oleiagrimonas</taxon>
    </lineage>
</organism>
<proteinExistence type="predicted"/>
<evidence type="ECO:0000256" key="3">
    <source>
        <dbReference type="ARBA" id="ARBA00023157"/>
    </source>
</evidence>
<protein>
    <submittedName>
        <fullName evidence="7">TlpA family protein disulfide reductase</fullName>
    </submittedName>
</protein>
<dbReference type="Proteomes" id="UP000541636">
    <property type="component" value="Unassembled WGS sequence"/>
</dbReference>
<evidence type="ECO:0000256" key="2">
    <source>
        <dbReference type="ARBA" id="ARBA00022748"/>
    </source>
</evidence>
<evidence type="ECO:0000256" key="4">
    <source>
        <dbReference type="ARBA" id="ARBA00023284"/>
    </source>
</evidence>
<keyword evidence="3" id="KW-1015">Disulfide bond</keyword>
<feature type="signal peptide" evidence="5">
    <location>
        <begin position="1"/>
        <end position="23"/>
    </location>
</feature>
<sequence>MKRLSLLMCLGLLLAGLGSVSHASGTDALPTLKVDTLAGKSFDLAAQRGKWVIVNYWATWCHPCIHEMPAISTFVQDHDDVTAIGLAYQDADPVDLRAFLKKHPVSYPIAKVDPAHPPAAFGAPLGLPTTYLIAPDGHIAKRFVGPITPADLKKVIDAAK</sequence>
<dbReference type="RefSeq" id="WP_168609632.1">
    <property type="nucleotide sequence ID" value="NZ_JAAZQD010000004.1"/>
</dbReference>
<comment type="subcellular location">
    <subcellularLocation>
        <location evidence="1">Cell envelope</location>
    </subcellularLocation>
</comment>
<gene>
    <name evidence="7" type="ORF">HF690_12310</name>
</gene>
<dbReference type="Gene3D" id="3.40.30.10">
    <property type="entry name" value="Glutaredoxin"/>
    <property type="match status" value="1"/>
</dbReference>
<keyword evidence="2" id="KW-0201">Cytochrome c-type biogenesis</keyword>
<dbReference type="InterPro" id="IPR036249">
    <property type="entry name" value="Thioredoxin-like_sf"/>
</dbReference>
<dbReference type="EMBL" id="JAAZQD010000004">
    <property type="protein sequence ID" value="NKZ39734.1"/>
    <property type="molecule type" value="Genomic_DNA"/>
</dbReference>
<evidence type="ECO:0000259" key="6">
    <source>
        <dbReference type="PROSITE" id="PS51352"/>
    </source>
</evidence>
<keyword evidence="5" id="KW-0732">Signal</keyword>
<dbReference type="GO" id="GO:0030313">
    <property type="term" value="C:cell envelope"/>
    <property type="evidence" value="ECO:0007669"/>
    <property type="project" value="UniProtKB-SubCell"/>
</dbReference>
<dbReference type="Pfam" id="PF08534">
    <property type="entry name" value="Redoxin"/>
    <property type="match status" value="1"/>
</dbReference>
<dbReference type="PANTHER" id="PTHR42852:SF6">
    <property type="entry name" value="THIOL:DISULFIDE INTERCHANGE PROTEIN DSBE"/>
    <property type="match status" value="1"/>
</dbReference>
<evidence type="ECO:0000256" key="1">
    <source>
        <dbReference type="ARBA" id="ARBA00004196"/>
    </source>
</evidence>
<dbReference type="CDD" id="cd02966">
    <property type="entry name" value="TlpA_like_family"/>
    <property type="match status" value="1"/>
</dbReference>
<keyword evidence="8" id="KW-1185">Reference proteome</keyword>
<comment type="caution">
    <text evidence="7">The sequence shown here is derived from an EMBL/GenBank/DDBJ whole genome shotgun (WGS) entry which is preliminary data.</text>
</comment>
<dbReference type="InterPro" id="IPR013766">
    <property type="entry name" value="Thioredoxin_domain"/>
</dbReference>